<reference evidence="2" key="1">
    <citation type="journal article" date="2012" name="Nat. Biotechnol.">
        <title>Reference genome sequence of the model plant Setaria.</title>
        <authorList>
            <person name="Bennetzen J.L."/>
            <person name="Schmutz J."/>
            <person name="Wang H."/>
            <person name="Percifield R."/>
            <person name="Hawkins J."/>
            <person name="Pontaroli A.C."/>
            <person name="Estep M."/>
            <person name="Feng L."/>
            <person name="Vaughn J.N."/>
            <person name="Grimwood J."/>
            <person name="Jenkins J."/>
            <person name="Barry K."/>
            <person name="Lindquist E."/>
            <person name="Hellsten U."/>
            <person name="Deshpande S."/>
            <person name="Wang X."/>
            <person name="Wu X."/>
            <person name="Mitros T."/>
            <person name="Triplett J."/>
            <person name="Yang X."/>
            <person name="Ye C.Y."/>
            <person name="Mauro-Herrera M."/>
            <person name="Wang L."/>
            <person name="Li P."/>
            <person name="Sharma M."/>
            <person name="Sharma R."/>
            <person name="Ronald P.C."/>
            <person name="Panaud O."/>
            <person name="Kellogg E.A."/>
            <person name="Brutnell T.P."/>
            <person name="Doust A.N."/>
            <person name="Tuskan G.A."/>
            <person name="Rokhsar D."/>
            <person name="Devos K.M."/>
        </authorList>
    </citation>
    <scope>NUCLEOTIDE SEQUENCE [LARGE SCALE GENOMIC DNA]</scope>
    <source>
        <strain evidence="2">Yugu1</strain>
    </source>
</reference>
<proteinExistence type="predicted"/>
<feature type="chain" id="PRO_5016595101" description="Secreted protein" evidence="1">
    <location>
        <begin position="17"/>
        <end position="70"/>
    </location>
</feature>
<dbReference type="EMBL" id="CM003528">
    <property type="protein sequence ID" value="RCV06987.1"/>
    <property type="molecule type" value="Genomic_DNA"/>
</dbReference>
<protein>
    <recommendedName>
        <fullName evidence="3">Secreted protein</fullName>
    </recommendedName>
</protein>
<sequence>MLCLVVLASDRCLVLYFMLPACHRPRWWCCGHGGAVWRHHIVDGYGALHQSKGLVGGRHRRSFPPPTVAT</sequence>
<evidence type="ECO:0000256" key="1">
    <source>
        <dbReference type="SAM" id="SignalP"/>
    </source>
</evidence>
<reference evidence="2" key="2">
    <citation type="submission" date="2015-07" db="EMBL/GenBank/DDBJ databases">
        <authorList>
            <person name="Noorani M."/>
        </authorList>
    </citation>
    <scope>NUCLEOTIDE SEQUENCE</scope>
    <source>
        <strain evidence="2">Yugu1</strain>
    </source>
</reference>
<evidence type="ECO:0000313" key="2">
    <source>
        <dbReference type="EMBL" id="RCV06987.1"/>
    </source>
</evidence>
<feature type="signal peptide" evidence="1">
    <location>
        <begin position="1"/>
        <end position="16"/>
    </location>
</feature>
<accession>A0A368PMH1</accession>
<keyword evidence="1" id="KW-0732">Signal</keyword>
<organism evidence="2">
    <name type="scientific">Setaria italica</name>
    <name type="common">Foxtail millet</name>
    <name type="synonym">Panicum italicum</name>
    <dbReference type="NCBI Taxonomy" id="4555"/>
    <lineage>
        <taxon>Eukaryota</taxon>
        <taxon>Viridiplantae</taxon>
        <taxon>Streptophyta</taxon>
        <taxon>Embryophyta</taxon>
        <taxon>Tracheophyta</taxon>
        <taxon>Spermatophyta</taxon>
        <taxon>Magnoliopsida</taxon>
        <taxon>Liliopsida</taxon>
        <taxon>Poales</taxon>
        <taxon>Poaceae</taxon>
        <taxon>PACMAD clade</taxon>
        <taxon>Panicoideae</taxon>
        <taxon>Panicodae</taxon>
        <taxon>Paniceae</taxon>
        <taxon>Cenchrinae</taxon>
        <taxon>Setaria</taxon>
    </lineage>
</organism>
<name>A0A368PMH1_SETIT</name>
<gene>
    <name evidence="2" type="ORF">SETIT_1G208000v2</name>
</gene>
<dbReference type="AlphaFoldDB" id="A0A368PMH1"/>
<evidence type="ECO:0008006" key="3">
    <source>
        <dbReference type="Google" id="ProtNLM"/>
    </source>
</evidence>